<name>A0A0F9FP55_9ZZZZ</name>
<dbReference type="EMBL" id="LAZR01020677">
    <property type="protein sequence ID" value="KKL88033.1"/>
    <property type="molecule type" value="Genomic_DNA"/>
</dbReference>
<accession>A0A0F9FP55</accession>
<sequence length="135" mass="15056">MFYDFAIKVPANTTEASPLKTTLKLTKGIIHRVEVQFPIGTRALAHCRIKRAGYQVWPTNRGGSFASDGYTIPIDENYELLHEPMGLIAICWNDDDTFPHTIDIRVGLLENKAAIAMLKLMKGMASLLRLVGIKV</sequence>
<reference evidence="1" key="1">
    <citation type="journal article" date="2015" name="Nature">
        <title>Complex archaea that bridge the gap between prokaryotes and eukaryotes.</title>
        <authorList>
            <person name="Spang A."/>
            <person name="Saw J.H."/>
            <person name="Jorgensen S.L."/>
            <person name="Zaremba-Niedzwiedzka K."/>
            <person name="Martijn J."/>
            <person name="Lind A.E."/>
            <person name="van Eijk R."/>
            <person name="Schleper C."/>
            <person name="Guy L."/>
            <person name="Ettema T.J."/>
        </authorList>
    </citation>
    <scope>NUCLEOTIDE SEQUENCE</scope>
</reference>
<comment type="caution">
    <text evidence="1">The sequence shown here is derived from an EMBL/GenBank/DDBJ whole genome shotgun (WGS) entry which is preliminary data.</text>
</comment>
<proteinExistence type="predicted"/>
<protein>
    <submittedName>
        <fullName evidence="1">Uncharacterized protein</fullName>
    </submittedName>
</protein>
<gene>
    <name evidence="1" type="ORF">LCGC14_1928770</name>
</gene>
<organism evidence="1">
    <name type="scientific">marine sediment metagenome</name>
    <dbReference type="NCBI Taxonomy" id="412755"/>
    <lineage>
        <taxon>unclassified sequences</taxon>
        <taxon>metagenomes</taxon>
        <taxon>ecological metagenomes</taxon>
    </lineage>
</organism>
<evidence type="ECO:0000313" key="1">
    <source>
        <dbReference type="EMBL" id="KKL88033.1"/>
    </source>
</evidence>
<dbReference type="AlphaFoldDB" id="A0A0F9FP55"/>